<keyword evidence="6" id="KW-0808">Transferase</keyword>
<dbReference type="CDD" id="cd12915">
    <property type="entry name" value="PDC2_DGC_like"/>
    <property type="match status" value="1"/>
</dbReference>
<dbReference type="RefSeq" id="WP_408168518.1">
    <property type="nucleotide sequence ID" value="NZ_JAQQFR010000008.1"/>
</dbReference>
<dbReference type="CDD" id="cd01949">
    <property type="entry name" value="GGDEF"/>
    <property type="match status" value="1"/>
</dbReference>
<dbReference type="EC" id="2.7.7.65" evidence="1"/>
<dbReference type="PANTHER" id="PTHR45138:SF9">
    <property type="entry name" value="DIGUANYLATE CYCLASE DGCM-RELATED"/>
    <property type="match status" value="1"/>
</dbReference>
<dbReference type="Pfam" id="PF22588">
    <property type="entry name" value="dCache_1_like"/>
    <property type="match status" value="1"/>
</dbReference>
<evidence type="ECO:0000256" key="1">
    <source>
        <dbReference type="ARBA" id="ARBA00012528"/>
    </source>
</evidence>
<feature type="domain" description="GGDEF" evidence="5">
    <location>
        <begin position="339"/>
        <end position="475"/>
    </location>
</feature>
<sequence>MVALICGLCFWLIYKSHEEARQNAIENSQNVALVAQRDIVRNIEIVSLSMDALAHRYQNTMFKDLTNSQKHSYLFGSGLEAKHMVFTAIIDAAGEVVATSLPGVPSKTYADRSYFKIQRDRFDVGLYISAPLVAKFDNDLQAVVLSKRLSNIDGSFAGIVAMALDLDYFRELFSGIALGEDGVISLYSRDGIIYMRVPSSTAMVGRDMSKSPNFLQVRDAIQRDSGNFFIRSSTDGVERLFSFKSVPGTRLVVMVGRSEKDIYKDWWDDVYGTMVMMSLGGLVFLVLFWVLRKELRKRVEAEEKLNQLARVDGLTKLINRRTLDDLLEDLWSVSQRGNVAFSILFIDVDNFKLYNDTYGHQKGDDVLAAVAQAITDALPRSSDVAARYGGEEFVVVLAETEAPGAMLVGEKIRNAIEILKIPHSRSQFGHVTASIGVATYDRNAHASIEAVLNAADGALYEAKGSGRNQVKLSSAPATTPAPIPATTPAAAS</sequence>
<protein>
    <recommendedName>
        <fullName evidence="1">diguanylate cyclase</fullName>
        <ecNumber evidence="1">2.7.7.65</ecNumber>
    </recommendedName>
</protein>
<comment type="catalytic activity">
    <reaction evidence="2">
        <text>2 GTP = 3',3'-c-di-GMP + 2 diphosphate</text>
        <dbReference type="Rhea" id="RHEA:24898"/>
        <dbReference type="ChEBI" id="CHEBI:33019"/>
        <dbReference type="ChEBI" id="CHEBI:37565"/>
        <dbReference type="ChEBI" id="CHEBI:58805"/>
        <dbReference type="EC" id="2.7.7.65"/>
    </reaction>
</comment>
<dbReference type="GO" id="GO:0052621">
    <property type="term" value="F:diguanylate cyclase activity"/>
    <property type="evidence" value="ECO:0007669"/>
    <property type="project" value="UniProtKB-EC"/>
</dbReference>
<gene>
    <name evidence="6" type="ORF">PQR63_14010</name>
</gene>
<comment type="caution">
    <text evidence="6">The sequence shown here is derived from an EMBL/GenBank/DDBJ whole genome shotgun (WGS) entry which is preliminary data.</text>
</comment>
<keyword evidence="7" id="KW-1185">Reference proteome</keyword>
<dbReference type="InterPro" id="IPR043128">
    <property type="entry name" value="Rev_trsase/Diguanyl_cyclase"/>
</dbReference>
<dbReference type="PROSITE" id="PS50887">
    <property type="entry name" value="GGDEF"/>
    <property type="match status" value="1"/>
</dbReference>
<keyword evidence="4" id="KW-0812">Transmembrane</keyword>
<feature type="transmembrane region" description="Helical" evidence="4">
    <location>
        <begin position="270"/>
        <end position="291"/>
    </location>
</feature>
<dbReference type="Gene3D" id="3.30.70.270">
    <property type="match status" value="1"/>
</dbReference>
<dbReference type="Proteomes" id="UP001629214">
    <property type="component" value="Unassembled WGS sequence"/>
</dbReference>
<dbReference type="NCBIfam" id="TIGR00254">
    <property type="entry name" value="GGDEF"/>
    <property type="match status" value="1"/>
</dbReference>
<keyword evidence="4" id="KW-0472">Membrane</keyword>
<dbReference type="Gene3D" id="3.30.450.20">
    <property type="entry name" value="PAS domain"/>
    <property type="match status" value="2"/>
</dbReference>
<dbReference type="Pfam" id="PF00990">
    <property type="entry name" value="GGDEF"/>
    <property type="match status" value="1"/>
</dbReference>
<evidence type="ECO:0000313" key="7">
    <source>
        <dbReference type="Proteomes" id="UP001629214"/>
    </source>
</evidence>
<dbReference type="EMBL" id="JAQQFR010000008">
    <property type="protein sequence ID" value="MFL9879508.1"/>
    <property type="molecule type" value="Genomic_DNA"/>
</dbReference>
<name>A0ABW8ZB32_9BURK</name>
<feature type="region of interest" description="Disordered" evidence="3">
    <location>
        <begin position="471"/>
        <end position="492"/>
    </location>
</feature>
<evidence type="ECO:0000256" key="2">
    <source>
        <dbReference type="ARBA" id="ARBA00034247"/>
    </source>
</evidence>
<dbReference type="InterPro" id="IPR050469">
    <property type="entry name" value="Diguanylate_Cyclase"/>
</dbReference>
<dbReference type="PANTHER" id="PTHR45138">
    <property type="entry name" value="REGULATORY COMPONENTS OF SENSORY TRANSDUCTION SYSTEM"/>
    <property type="match status" value="1"/>
</dbReference>
<dbReference type="InterPro" id="IPR000160">
    <property type="entry name" value="GGDEF_dom"/>
</dbReference>
<accession>A0ABW8ZB32</accession>
<proteinExistence type="predicted"/>
<dbReference type="InterPro" id="IPR029787">
    <property type="entry name" value="Nucleotide_cyclase"/>
</dbReference>
<organism evidence="6 7">
    <name type="scientific">Herbaspirillum rhizosphaerae</name>
    <dbReference type="NCBI Taxonomy" id="346179"/>
    <lineage>
        <taxon>Bacteria</taxon>
        <taxon>Pseudomonadati</taxon>
        <taxon>Pseudomonadota</taxon>
        <taxon>Betaproteobacteria</taxon>
        <taxon>Burkholderiales</taxon>
        <taxon>Oxalobacteraceae</taxon>
        <taxon>Herbaspirillum</taxon>
    </lineage>
</organism>
<dbReference type="SMART" id="SM00267">
    <property type="entry name" value="GGDEF"/>
    <property type="match status" value="1"/>
</dbReference>
<evidence type="ECO:0000259" key="5">
    <source>
        <dbReference type="PROSITE" id="PS50887"/>
    </source>
</evidence>
<keyword evidence="6" id="KW-0548">Nucleotidyltransferase</keyword>
<evidence type="ECO:0000256" key="3">
    <source>
        <dbReference type="SAM" id="MobiDB-lite"/>
    </source>
</evidence>
<dbReference type="CDD" id="cd12914">
    <property type="entry name" value="PDC1_DGC_like"/>
    <property type="match status" value="1"/>
</dbReference>
<reference evidence="6 7" key="1">
    <citation type="journal article" date="2024" name="Chem. Sci.">
        <title>Discovery of megapolipeptins by genome mining of a Burkholderiales bacteria collection.</title>
        <authorList>
            <person name="Paulo B.S."/>
            <person name="Recchia M.J.J."/>
            <person name="Lee S."/>
            <person name="Fergusson C.H."/>
            <person name="Romanowski S.B."/>
            <person name="Hernandez A."/>
            <person name="Krull N."/>
            <person name="Liu D.Y."/>
            <person name="Cavanagh H."/>
            <person name="Bos A."/>
            <person name="Gray C.A."/>
            <person name="Murphy B.T."/>
            <person name="Linington R.G."/>
            <person name="Eustaquio A.S."/>
        </authorList>
    </citation>
    <scope>NUCLEOTIDE SEQUENCE [LARGE SCALE GENOMIC DNA]</scope>
    <source>
        <strain evidence="6 7">RL21-008-BIB-B</strain>
    </source>
</reference>
<evidence type="ECO:0000256" key="4">
    <source>
        <dbReference type="SAM" id="Phobius"/>
    </source>
</evidence>
<evidence type="ECO:0000313" key="6">
    <source>
        <dbReference type="EMBL" id="MFL9879508.1"/>
    </source>
</evidence>
<keyword evidence="4" id="KW-1133">Transmembrane helix</keyword>
<dbReference type="SUPFAM" id="SSF55073">
    <property type="entry name" value="Nucleotide cyclase"/>
    <property type="match status" value="1"/>
</dbReference>
<dbReference type="InterPro" id="IPR054327">
    <property type="entry name" value="His-kinase-like_sensor"/>
</dbReference>